<dbReference type="GO" id="GO:0005739">
    <property type="term" value="C:mitochondrion"/>
    <property type="evidence" value="ECO:0007669"/>
    <property type="project" value="TreeGrafter"/>
</dbReference>
<dbReference type="Pfam" id="PF10203">
    <property type="entry name" value="Pet191_N"/>
    <property type="match status" value="1"/>
</dbReference>
<evidence type="ECO:0008006" key="4">
    <source>
        <dbReference type="Google" id="ProtNLM"/>
    </source>
</evidence>
<dbReference type="EMBL" id="LK023379">
    <property type="protein sequence ID" value="CDS13588.1"/>
    <property type="molecule type" value="Genomic_DNA"/>
</dbReference>
<organism evidence="3">
    <name type="scientific">Lichtheimia ramosa</name>
    <dbReference type="NCBI Taxonomy" id="688394"/>
    <lineage>
        <taxon>Eukaryota</taxon>
        <taxon>Fungi</taxon>
        <taxon>Fungi incertae sedis</taxon>
        <taxon>Mucoromycota</taxon>
        <taxon>Mucoromycotina</taxon>
        <taxon>Mucoromycetes</taxon>
        <taxon>Mucorales</taxon>
        <taxon>Lichtheimiaceae</taxon>
        <taxon>Lichtheimia</taxon>
    </lineage>
</organism>
<dbReference type="InterPro" id="IPR018793">
    <property type="entry name" value="Cyt_c_oxidase_assmbl_Pet191"/>
</dbReference>
<dbReference type="AlphaFoldDB" id="A0A077X2W8"/>
<dbReference type="PANTHER" id="PTHR28627">
    <property type="entry name" value="CYTOCHROME C OXIDASE ASSEMBLY FACTOR 5"/>
    <property type="match status" value="1"/>
</dbReference>
<comment type="similarity">
    <text evidence="1">Belongs to the PET191 family.</text>
</comment>
<keyword evidence="2" id="KW-1015">Disulfide bond</keyword>
<evidence type="ECO:0000256" key="1">
    <source>
        <dbReference type="ARBA" id="ARBA00007785"/>
    </source>
</evidence>
<sequence length="72" mass="8349">MPSSCQEIRQELIECMLKSNCVLVKRNTVKECFKAEHADDVPTECQSIRKSFAECRRGMIDPRKRFRGNATQ</sequence>
<evidence type="ECO:0000313" key="3">
    <source>
        <dbReference type="EMBL" id="CDS13588.1"/>
    </source>
</evidence>
<dbReference type="GO" id="GO:0033617">
    <property type="term" value="P:mitochondrial respiratory chain complex IV assembly"/>
    <property type="evidence" value="ECO:0007669"/>
    <property type="project" value="TreeGrafter"/>
</dbReference>
<name>A0A077X2W8_9FUNG</name>
<dbReference type="OrthoDB" id="282149at2759"/>
<protein>
    <recommendedName>
        <fullName evidence="4">Cytochrome c oxidase assembly factor 5</fullName>
    </recommendedName>
</protein>
<evidence type="ECO:0000256" key="2">
    <source>
        <dbReference type="ARBA" id="ARBA00023157"/>
    </source>
</evidence>
<reference evidence="3" key="1">
    <citation type="journal article" date="2014" name="Genome Announc.">
        <title>De novo whole-genome sequence and genome annotation of Lichtheimia ramosa.</title>
        <authorList>
            <person name="Linde J."/>
            <person name="Schwartze V."/>
            <person name="Binder U."/>
            <person name="Lass-Florl C."/>
            <person name="Voigt K."/>
            <person name="Horn F."/>
        </authorList>
    </citation>
    <scope>NUCLEOTIDE SEQUENCE</scope>
    <source>
        <strain evidence="3">JMRC FSU:6197</strain>
    </source>
</reference>
<proteinExistence type="inferred from homology"/>
<dbReference type="PANTHER" id="PTHR28627:SF1">
    <property type="entry name" value="CYTOCHROME C OXIDASE ASSEMBLY FACTOR 5"/>
    <property type="match status" value="1"/>
</dbReference>
<gene>
    <name evidence="3" type="ORF">LRAMOSA05764</name>
</gene>
<accession>A0A077X2W8</accession>